<dbReference type="EMBL" id="BK015679">
    <property type="protein sequence ID" value="DAE19610.1"/>
    <property type="molecule type" value="Genomic_DNA"/>
</dbReference>
<evidence type="ECO:0000256" key="1">
    <source>
        <dbReference type="SAM" id="MobiDB-lite"/>
    </source>
</evidence>
<organism evidence="2">
    <name type="scientific">Siphoviridae sp. ct33S22</name>
    <dbReference type="NCBI Taxonomy" id="2826279"/>
    <lineage>
        <taxon>Viruses</taxon>
        <taxon>Duplodnaviria</taxon>
        <taxon>Heunggongvirae</taxon>
        <taxon>Uroviricota</taxon>
        <taxon>Caudoviricetes</taxon>
    </lineage>
</organism>
<feature type="region of interest" description="Disordered" evidence="1">
    <location>
        <begin position="31"/>
        <end position="56"/>
    </location>
</feature>
<proteinExistence type="predicted"/>
<feature type="compositionally biased region" description="Basic residues" evidence="1">
    <location>
        <begin position="46"/>
        <end position="56"/>
    </location>
</feature>
<accession>A0A8S5QKU0</accession>
<sequence length="56" mass="6301">MPKCERASYREGRPLIGGVCPPLRWLVAPPSPSKSKEIIHPNGWAMHRRKGGHSDR</sequence>
<protein>
    <submittedName>
        <fullName evidence="2">Uncharacterized protein</fullName>
    </submittedName>
</protein>
<name>A0A8S5QKU0_9CAUD</name>
<reference evidence="2" key="1">
    <citation type="journal article" date="2021" name="Proc. Natl. Acad. Sci. U.S.A.">
        <title>A Catalog of Tens of Thousands of Viruses from Human Metagenomes Reveals Hidden Associations with Chronic Diseases.</title>
        <authorList>
            <person name="Tisza M.J."/>
            <person name="Buck C.B."/>
        </authorList>
    </citation>
    <scope>NUCLEOTIDE SEQUENCE</scope>
    <source>
        <strain evidence="2">Ct33S22</strain>
    </source>
</reference>
<evidence type="ECO:0000313" key="2">
    <source>
        <dbReference type="EMBL" id="DAE19610.1"/>
    </source>
</evidence>